<dbReference type="AlphaFoldDB" id="A0A420J523"/>
<reference evidence="6 7" key="1">
    <citation type="journal article" date="2018" name="BMC Genomics">
        <title>Comparative genome analyses reveal sequence features reflecting distinct modes of host-adaptation between dicot and monocot powdery mildew.</title>
        <authorList>
            <person name="Wu Y."/>
            <person name="Ma X."/>
            <person name="Pan Z."/>
            <person name="Kale S.D."/>
            <person name="Song Y."/>
            <person name="King H."/>
            <person name="Zhang Q."/>
            <person name="Presley C."/>
            <person name="Deng X."/>
            <person name="Wei C.I."/>
            <person name="Xiao S."/>
        </authorList>
    </citation>
    <scope>NUCLEOTIDE SEQUENCE [LARGE SCALE GENOMIC DNA]</scope>
    <source>
        <strain evidence="6">UMSG3</strain>
    </source>
</reference>
<evidence type="ECO:0000256" key="5">
    <source>
        <dbReference type="ARBA" id="ARBA00023242"/>
    </source>
</evidence>
<dbReference type="Proteomes" id="UP000283383">
    <property type="component" value="Unassembled WGS sequence"/>
</dbReference>
<evidence type="ECO:0000313" key="6">
    <source>
        <dbReference type="EMBL" id="RKF81884.1"/>
    </source>
</evidence>
<evidence type="ECO:0000256" key="3">
    <source>
        <dbReference type="ARBA" id="ARBA00022771"/>
    </source>
</evidence>
<dbReference type="SUPFAM" id="SSF53098">
    <property type="entry name" value="Ribonuclease H-like"/>
    <property type="match status" value="1"/>
</dbReference>
<gene>
    <name evidence="6" type="ORF">GcM3_030035</name>
</gene>
<comment type="caution">
    <text evidence="6">The sequence shown here is derived from an EMBL/GenBank/DDBJ whole genome shotgun (WGS) entry which is preliminary data.</text>
</comment>
<keyword evidence="7" id="KW-1185">Reference proteome</keyword>
<keyword evidence="4" id="KW-0862">Zinc</keyword>
<protein>
    <recommendedName>
        <fullName evidence="8">HAT C-terminal dimerisation domain-containing protein</fullName>
    </recommendedName>
</protein>
<dbReference type="PANTHER" id="PTHR46481">
    <property type="entry name" value="ZINC FINGER BED DOMAIN-CONTAINING PROTEIN 4"/>
    <property type="match status" value="1"/>
</dbReference>
<evidence type="ECO:0000256" key="1">
    <source>
        <dbReference type="ARBA" id="ARBA00004123"/>
    </source>
</evidence>
<dbReference type="EMBL" id="MCBQ01003057">
    <property type="protein sequence ID" value="RKF81884.1"/>
    <property type="molecule type" value="Genomic_DNA"/>
</dbReference>
<dbReference type="GO" id="GO:0005634">
    <property type="term" value="C:nucleus"/>
    <property type="evidence" value="ECO:0007669"/>
    <property type="project" value="UniProtKB-SubCell"/>
</dbReference>
<evidence type="ECO:0000256" key="2">
    <source>
        <dbReference type="ARBA" id="ARBA00022723"/>
    </source>
</evidence>
<evidence type="ECO:0000256" key="4">
    <source>
        <dbReference type="ARBA" id="ARBA00022833"/>
    </source>
</evidence>
<organism evidence="6 7">
    <name type="scientific">Golovinomyces cichoracearum</name>
    <dbReference type="NCBI Taxonomy" id="62708"/>
    <lineage>
        <taxon>Eukaryota</taxon>
        <taxon>Fungi</taxon>
        <taxon>Dikarya</taxon>
        <taxon>Ascomycota</taxon>
        <taxon>Pezizomycotina</taxon>
        <taxon>Leotiomycetes</taxon>
        <taxon>Erysiphales</taxon>
        <taxon>Erysiphaceae</taxon>
        <taxon>Golovinomyces</taxon>
    </lineage>
</organism>
<dbReference type="STRING" id="62708.A0A420J523"/>
<comment type="subcellular location">
    <subcellularLocation>
        <location evidence="1">Nucleus</location>
    </subcellularLocation>
</comment>
<evidence type="ECO:0000313" key="7">
    <source>
        <dbReference type="Proteomes" id="UP000283383"/>
    </source>
</evidence>
<keyword evidence="5" id="KW-0539">Nucleus</keyword>
<name>A0A420J523_9PEZI</name>
<keyword evidence="2" id="KW-0479">Metal-binding</keyword>
<proteinExistence type="predicted"/>
<dbReference type="InterPro" id="IPR012337">
    <property type="entry name" value="RNaseH-like_sf"/>
</dbReference>
<keyword evidence="3" id="KW-0863">Zinc-finger</keyword>
<accession>A0A420J523</accession>
<dbReference type="InterPro" id="IPR052035">
    <property type="entry name" value="ZnF_BED_domain_contain"/>
</dbReference>
<dbReference type="PANTHER" id="PTHR46481:SF10">
    <property type="entry name" value="ZINC FINGER BED DOMAIN-CONTAINING PROTEIN 39"/>
    <property type="match status" value="1"/>
</dbReference>
<evidence type="ECO:0008006" key="8">
    <source>
        <dbReference type="Google" id="ProtNLM"/>
    </source>
</evidence>
<sequence>MFDTPEWSEFFASVCFKPPGRKALSERLLSAICDRTLQLVMEVALAAQYIQIVTDGSGNISKWRVENVCFLVNNISYYWSTKAVGSIRATTEWTVSNLLQEAKAITQDQLWRWVSYSSDSCNKQRKVWRILSATVEGKHVLSAPCDSHGLQLIFKDLLWPGIDRDRNQIDTAIGKFFHHGPNKILSYFTSSPKQLIYLREIMATTTGGVKALITTVPTRWGTQFLKIKSINRSYESLKIYAGKPDDINEPIVDLKASHLHYNCDFWQHNKELERLLEPLHNLQKMCESNKARLNKVYTHWATVEAHLREWSSWSEDTPSYYHRIGKNGWQALKAQQVLPIHYVAYELNPQNWSKLTDPTEQEIIDNFILERGGVDGFDQLCQYRHKNSAFNPLRECWRFTEAIKPFWNISRPSAHALSTIALELYATTANSVPSERAFSTMNLLQSKLRNRLSTEKMNMLCFIYTNSRSLRAHKGISIEER</sequence>
<feature type="non-terminal residue" evidence="6">
    <location>
        <position position="481"/>
    </location>
</feature>
<dbReference type="GO" id="GO:0008270">
    <property type="term" value="F:zinc ion binding"/>
    <property type="evidence" value="ECO:0007669"/>
    <property type="project" value="UniProtKB-KW"/>
</dbReference>